<dbReference type="EMBL" id="MT142922">
    <property type="protein sequence ID" value="QJA90574.1"/>
    <property type="molecule type" value="Genomic_DNA"/>
</dbReference>
<gene>
    <name evidence="1" type="ORF">MM415A02063_0010</name>
    <name evidence="2" type="ORF">MM415B02351_0010</name>
</gene>
<reference evidence="2" key="1">
    <citation type="submission" date="2020-03" db="EMBL/GenBank/DDBJ databases">
        <title>The deep terrestrial virosphere.</title>
        <authorList>
            <person name="Holmfeldt K."/>
            <person name="Nilsson E."/>
            <person name="Simone D."/>
            <person name="Lopez-Fernandez M."/>
            <person name="Wu X."/>
            <person name="de Brujin I."/>
            <person name="Lundin D."/>
            <person name="Andersson A."/>
            <person name="Bertilsson S."/>
            <person name="Dopson M."/>
        </authorList>
    </citation>
    <scope>NUCLEOTIDE SEQUENCE</scope>
    <source>
        <strain evidence="1">MM415A02063</strain>
        <strain evidence="2">MM415B02351</strain>
    </source>
</reference>
<sequence length="172" mass="20083">MKYKPEIKRIIMLAIRESLPPKGRKGGFTKRDGEVRKWFLLKLEGVAAFGIHAKNSDEKTLVQWVYVDMIPIKTISKALHIPERTLYHKMHRYLEDTADTMPLQMVARLLELKHARYRFNSCPKCIKSERDGKIIRGDMEFDPEGVPDYVCFQCGMRVSILLTEEVCNRKLQ</sequence>
<name>A0A6M3LB26_9ZZZZ</name>
<proteinExistence type="predicted"/>
<dbReference type="EMBL" id="MT142088">
    <property type="protein sequence ID" value="QJA74299.1"/>
    <property type="molecule type" value="Genomic_DNA"/>
</dbReference>
<accession>A0A6M3LB26</accession>
<organism evidence="2">
    <name type="scientific">viral metagenome</name>
    <dbReference type="NCBI Taxonomy" id="1070528"/>
    <lineage>
        <taxon>unclassified sequences</taxon>
        <taxon>metagenomes</taxon>
        <taxon>organismal metagenomes</taxon>
    </lineage>
</organism>
<evidence type="ECO:0000313" key="2">
    <source>
        <dbReference type="EMBL" id="QJA90574.1"/>
    </source>
</evidence>
<protein>
    <submittedName>
        <fullName evidence="2">Uncharacterized protein</fullName>
    </submittedName>
</protein>
<dbReference type="AlphaFoldDB" id="A0A6M3LB26"/>
<evidence type="ECO:0000313" key="1">
    <source>
        <dbReference type="EMBL" id="QJA74299.1"/>
    </source>
</evidence>